<reference evidence="2 3" key="1">
    <citation type="submission" date="2024-02" db="EMBL/GenBank/DDBJ databases">
        <authorList>
            <person name="Chen Y."/>
            <person name="Shah S."/>
            <person name="Dougan E. K."/>
            <person name="Thang M."/>
            <person name="Chan C."/>
        </authorList>
    </citation>
    <scope>NUCLEOTIDE SEQUENCE [LARGE SCALE GENOMIC DNA]</scope>
</reference>
<evidence type="ECO:0000313" key="3">
    <source>
        <dbReference type="Proteomes" id="UP001642464"/>
    </source>
</evidence>
<proteinExistence type="predicted"/>
<evidence type="ECO:0000313" key="2">
    <source>
        <dbReference type="EMBL" id="CAK9006645.1"/>
    </source>
</evidence>
<feature type="compositionally biased region" description="Polar residues" evidence="1">
    <location>
        <begin position="609"/>
        <end position="630"/>
    </location>
</feature>
<gene>
    <name evidence="2" type="ORF">SCF082_LOCUS9117</name>
</gene>
<dbReference type="PANTHER" id="PTHR48462">
    <property type="entry name" value="PROTEIN, PUTATIVE-RELATED"/>
    <property type="match status" value="1"/>
</dbReference>
<comment type="caution">
    <text evidence="2">The sequence shown here is derived from an EMBL/GenBank/DDBJ whole genome shotgun (WGS) entry which is preliminary data.</text>
</comment>
<organism evidence="2 3">
    <name type="scientific">Durusdinium trenchii</name>
    <dbReference type="NCBI Taxonomy" id="1381693"/>
    <lineage>
        <taxon>Eukaryota</taxon>
        <taxon>Sar</taxon>
        <taxon>Alveolata</taxon>
        <taxon>Dinophyceae</taxon>
        <taxon>Suessiales</taxon>
        <taxon>Symbiodiniaceae</taxon>
        <taxon>Durusdinium</taxon>
    </lineage>
</organism>
<keyword evidence="3" id="KW-1185">Reference proteome</keyword>
<protein>
    <submittedName>
        <fullName evidence="2">132 kDa protein</fullName>
    </submittedName>
</protein>
<feature type="region of interest" description="Disordered" evidence="1">
    <location>
        <begin position="602"/>
        <end position="658"/>
    </location>
</feature>
<name>A0ABP0IX17_9DINO</name>
<dbReference type="Proteomes" id="UP001642464">
    <property type="component" value="Unassembled WGS sequence"/>
</dbReference>
<sequence length="871" mass="93618">MQVDDGRPARVFCPVSGCLCGDPARHRGWQSVASIQAHIDSHLVGTLQGEVPSAWLAAHHRTRCLLCGLSVSARRGVHPTCQPALRAATGPSCSSAAASDLPSFSAIHAGQTRTLRRVPAAARPLWSRTLSRALATASHTNSARSWQELLMLPQTVLDASPRGGPKYAKAAAAYTVDGTLAIRLPCGTVPNELRPRDGTLLWGLRGKGSTARLVQPCLLKAFAVTPLRRWPRLGRSTLPFGSDITPAAVSRALRGFPTSNAPGPSGLRVQHLRNACLPNSTDAFIDHLQTIVGLLSNGQACAAAAPFLAGASLAAVPKPRGGVRPIAIGEVLRRLNGKCLMDSVRGRAREHLLSAQVGVAVPAGAEAAVHAVRAWATRHREADNKVLLKLDFANAFNSVQTTGGVQQGNPLGPLFFATALQPLATELRNSPLDLATFYLDDGLFAGDVRDVAHAFQHVQQRCVALGLELNLQKYEVVASQGLVAHFPDRHTAARVAAAGKLLDVIGEFEDAQIALRRLRSCAGPARLTHSIRCNPPLAQQDALVAFDVAVRSCFSSFNGIRLDETQWAPRRLASTMDIWTSPWTPTPLSKKLWQRSTPRWQSLCRPTKPSANGSKHSPSFLTSTVGSSTWPVPRRSSKQLSAQMPNLGPRPSWQPSAARHRLGVPDSVSDEQCPKCDGVLDRHSYHAAICCVGRGRTLRHTAVRDLLYHWATRAGFQPEREKPGLLLPQRPDKHHLGGRCPADLFVASYLGSPTAFDLAFTTPQPQETLGTASRQALAAATAYAGTKMAHLQTAELCRSQGTHFTPLIAETTSAWEPHSAAFLKRVARAVAAREGSDAAQIEGQLLQELSVTARAYRARAVLHRRAEAAFA</sequence>
<dbReference type="PANTHER" id="PTHR48462:SF1">
    <property type="entry name" value="PROTEIN, PUTATIVE-RELATED"/>
    <property type="match status" value="1"/>
</dbReference>
<accession>A0ABP0IX17</accession>
<dbReference type="EMBL" id="CAXAMM010005268">
    <property type="protein sequence ID" value="CAK9006645.1"/>
    <property type="molecule type" value="Genomic_DNA"/>
</dbReference>
<evidence type="ECO:0000256" key="1">
    <source>
        <dbReference type="SAM" id="MobiDB-lite"/>
    </source>
</evidence>